<accession>A0AAW8UL16</accession>
<keyword evidence="1" id="KW-1133">Transmembrane helix</keyword>
<organism evidence="2 5">
    <name type="scientific">Enterococcus casseliflavus</name>
    <name type="common">Enterococcus flavescens</name>
    <dbReference type="NCBI Taxonomy" id="37734"/>
    <lineage>
        <taxon>Bacteria</taxon>
        <taxon>Bacillati</taxon>
        <taxon>Bacillota</taxon>
        <taxon>Bacilli</taxon>
        <taxon>Lactobacillales</taxon>
        <taxon>Enterococcaceae</taxon>
        <taxon>Enterococcus</taxon>
    </lineage>
</organism>
<evidence type="ECO:0000313" key="3">
    <source>
        <dbReference type="EMBL" id="MDT2983534.1"/>
    </source>
</evidence>
<comment type="caution">
    <text evidence="2">The sequence shown here is derived from an EMBL/GenBank/DDBJ whole genome shotgun (WGS) entry which is preliminary data.</text>
</comment>
<dbReference type="EMBL" id="JARQDV010000001">
    <property type="protein sequence ID" value="MDT2963610.1"/>
    <property type="molecule type" value="Genomic_DNA"/>
</dbReference>
<sequence length="82" mass="9288">MKKFAIGCFGISLFMTIVGLFLQTILIPIQDFDTISKEELKNIQLDLAINYPLGTGMLYIGLPLLVCSSGYLVFCYFRDRKN</sequence>
<evidence type="ECO:0000256" key="1">
    <source>
        <dbReference type="SAM" id="Phobius"/>
    </source>
</evidence>
<keyword evidence="1" id="KW-0472">Membrane</keyword>
<gene>
    <name evidence="2" type="ORF">P7I32_03260</name>
    <name evidence="3" type="ORF">P7I34_12725</name>
</gene>
<evidence type="ECO:0000313" key="5">
    <source>
        <dbReference type="Proteomes" id="UP001268896"/>
    </source>
</evidence>
<protein>
    <recommendedName>
        <fullName evidence="6">DUF3955 domain-containing protein</fullName>
    </recommendedName>
</protein>
<reference evidence="2 4" key="1">
    <citation type="submission" date="2023-03" db="EMBL/GenBank/DDBJ databases">
        <authorList>
            <person name="Shen W."/>
            <person name="Cai J."/>
        </authorList>
    </citation>
    <scope>NUCLEOTIDE SEQUENCE</scope>
    <source>
        <strain evidence="3 4">B516</strain>
        <strain evidence="2">K72-2</strain>
    </source>
</reference>
<feature type="transmembrane region" description="Helical" evidence="1">
    <location>
        <begin position="7"/>
        <end position="29"/>
    </location>
</feature>
<dbReference type="AlphaFoldDB" id="A0AAW8UL16"/>
<feature type="transmembrane region" description="Helical" evidence="1">
    <location>
        <begin position="49"/>
        <end position="77"/>
    </location>
</feature>
<dbReference type="EMBL" id="JARQDZ010000007">
    <property type="protein sequence ID" value="MDT2983534.1"/>
    <property type="molecule type" value="Genomic_DNA"/>
</dbReference>
<evidence type="ECO:0000313" key="4">
    <source>
        <dbReference type="Proteomes" id="UP001253851"/>
    </source>
</evidence>
<dbReference type="RefSeq" id="WP_005230532.1">
    <property type="nucleotide sequence ID" value="NZ_BAAAXK010000007.1"/>
</dbReference>
<keyword evidence="1" id="KW-0812">Transmembrane</keyword>
<proteinExistence type="predicted"/>
<evidence type="ECO:0000313" key="2">
    <source>
        <dbReference type="EMBL" id="MDT2963610.1"/>
    </source>
</evidence>
<dbReference type="Proteomes" id="UP001268896">
    <property type="component" value="Unassembled WGS sequence"/>
</dbReference>
<dbReference type="Proteomes" id="UP001253851">
    <property type="component" value="Unassembled WGS sequence"/>
</dbReference>
<evidence type="ECO:0008006" key="6">
    <source>
        <dbReference type="Google" id="ProtNLM"/>
    </source>
</evidence>
<name>A0AAW8UL16_ENTCA</name>